<keyword evidence="3" id="KW-1185">Reference proteome</keyword>
<evidence type="ECO:0000313" key="2">
    <source>
        <dbReference type="EMBL" id="KPI99404.1"/>
    </source>
</evidence>
<reference evidence="2 3" key="1">
    <citation type="journal article" date="2015" name="Nat. Commun.">
        <title>Outbred genome sequencing and CRISPR/Cas9 gene editing in butterflies.</title>
        <authorList>
            <person name="Li X."/>
            <person name="Fan D."/>
            <person name="Zhang W."/>
            <person name="Liu G."/>
            <person name="Zhang L."/>
            <person name="Zhao L."/>
            <person name="Fang X."/>
            <person name="Chen L."/>
            <person name="Dong Y."/>
            <person name="Chen Y."/>
            <person name="Ding Y."/>
            <person name="Zhao R."/>
            <person name="Feng M."/>
            <person name="Zhu Y."/>
            <person name="Feng Y."/>
            <person name="Jiang X."/>
            <person name="Zhu D."/>
            <person name="Xiang H."/>
            <person name="Feng X."/>
            <person name="Li S."/>
            <person name="Wang J."/>
            <person name="Zhang G."/>
            <person name="Kronforst M.R."/>
            <person name="Wang W."/>
        </authorList>
    </citation>
    <scope>NUCLEOTIDE SEQUENCE [LARGE SCALE GENOMIC DNA]</scope>
    <source>
        <strain evidence="2">Ya'a_city_454_Px</strain>
        <tissue evidence="2">Whole body</tissue>
    </source>
</reference>
<feature type="region of interest" description="Disordered" evidence="1">
    <location>
        <begin position="1"/>
        <end position="23"/>
    </location>
</feature>
<protein>
    <submittedName>
        <fullName evidence="2">Uncharacterized protein</fullName>
    </submittedName>
</protein>
<evidence type="ECO:0000313" key="3">
    <source>
        <dbReference type="Proteomes" id="UP000053268"/>
    </source>
</evidence>
<dbReference type="Proteomes" id="UP000053268">
    <property type="component" value="Unassembled WGS sequence"/>
</dbReference>
<dbReference type="AlphaFoldDB" id="A0A194Q324"/>
<accession>A0A194Q324</accession>
<name>A0A194Q324_PAPXU</name>
<proteinExistence type="predicted"/>
<dbReference type="EMBL" id="KQ459579">
    <property type="protein sequence ID" value="KPI99404.1"/>
    <property type="molecule type" value="Genomic_DNA"/>
</dbReference>
<evidence type="ECO:0000256" key="1">
    <source>
        <dbReference type="SAM" id="MobiDB-lite"/>
    </source>
</evidence>
<organism evidence="2 3">
    <name type="scientific">Papilio xuthus</name>
    <name type="common">Asian swallowtail butterfly</name>
    <dbReference type="NCBI Taxonomy" id="66420"/>
    <lineage>
        <taxon>Eukaryota</taxon>
        <taxon>Metazoa</taxon>
        <taxon>Ecdysozoa</taxon>
        <taxon>Arthropoda</taxon>
        <taxon>Hexapoda</taxon>
        <taxon>Insecta</taxon>
        <taxon>Pterygota</taxon>
        <taxon>Neoptera</taxon>
        <taxon>Endopterygota</taxon>
        <taxon>Lepidoptera</taxon>
        <taxon>Glossata</taxon>
        <taxon>Ditrysia</taxon>
        <taxon>Papilionoidea</taxon>
        <taxon>Papilionidae</taxon>
        <taxon>Papilioninae</taxon>
        <taxon>Papilio</taxon>
    </lineage>
</organism>
<sequence>MTRIGGAPRPLASPRSVDFGTSRETELHRGRLTISAPLLCRLNVRELNNEYKFRRGHEITFSSEGNALWRSVRVFLCVCLAGCSEAVPARRGCLKAVDPTLVSEGRCPHVSRTAERFV</sequence>
<gene>
    <name evidence="2" type="ORF">RR46_03769</name>
</gene>